<dbReference type="PANTHER" id="PTHR33254:SF4">
    <property type="entry name" value="4-HYDROXY-4-METHYL-2-OXOGLUTARATE ALDOLASE 3-RELATED"/>
    <property type="match status" value="1"/>
</dbReference>
<comment type="catalytic activity">
    <reaction evidence="1">
        <text>4-hydroxy-4-methyl-2-oxoglutarate = 2 pyruvate</text>
        <dbReference type="Rhea" id="RHEA:22748"/>
        <dbReference type="ChEBI" id="CHEBI:15361"/>
        <dbReference type="ChEBI" id="CHEBI:58276"/>
        <dbReference type="EC" id="4.1.3.17"/>
    </reaction>
</comment>
<keyword evidence="13" id="KW-0489">Methyltransferase</keyword>
<gene>
    <name evidence="13" type="ORF">JT362_01775</name>
</gene>
<evidence type="ECO:0000256" key="8">
    <source>
        <dbReference type="ARBA" id="ARBA00025046"/>
    </source>
</evidence>
<proteinExistence type="inferred from homology"/>
<accession>A0ABT2J1V7</accession>
<dbReference type="SUPFAM" id="SSF89562">
    <property type="entry name" value="RraA-like"/>
    <property type="match status" value="1"/>
</dbReference>
<organism evidence="13 14">
    <name type="scientific">Actinophytocola gossypii</name>
    <dbReference type="NCBI Taxonomy" id="2812003"/>
    <lineage>
        <taxon>Bacteria</taxon>
        <taxon>Bacillati</taxon>
        <taxon>Actinomycetota</taxon>
        <taxon>Actinomycetes</taxon>
        <taxon>Pseudonocardiales</taxon>
        <taxon>Pseudonocardiaceae</taxon>
    </lineage>
</organism>
<dbReference type="CDD" id="cd16841">
    <property type="entry name" value="RraA_family"/>
    <property type="match status" value="1"/>
</dbReference>
<dbReference type="GO" id="GO:0032259">
    <property type="term" value="P:methylation"/>
    <property type="evidence" value="ECO:0007669"/>
    <property type="project" value="UniProtKB-KW"/>
</dbReference>
<dbReference type="EC" id="4.1.1.112" evidence="6"/>
<comment type="cofactor">
    <cofactor evidence="2">
        <name>a divalent metal cation</name>
        <dbReference type="ChEBI" id="CHEBI:60240"/>
    </cofactor>
</comment>
<evidence type="ECO:0000256" key="11">
    <source>
        <dbReference type="ARBA" id="ARBA00032305"/>
    </source>
</evidence>
<comment type="similarity">
    <text evidence="3">Belongs to the class II aldolase/RraA-like family.</text>
</comment>
<comment type="function">
    <text evidence="8">Catalyzes the aldol cleavage of 4-hydroxy-4-methyl-2-oxoglutarate (HMG) into 2 molecules of pyruvate. Also contains a secondary oxaloacetate (OAA) decarboxylase activity due to the common pyruvate enolate transition state formed following C-C bond cleavage in the retro-aldol and decarboxylation reactions.</text>
</comment>
<keyword evidence="14" id="KW-1185">Reference proteome</keyword>
<comment type="subunit">
    <text evidence="4">Homotrimer.</text>
</comment>
<evidence type="ECO:0000313" key="14">
    <source>
        <dbReference type="Proteomes" id="UP001156441"/>
    </source>
</evidence>
<evidence type="ECO:0000256" key="12">
    <source>
        <dbReference type="ARBA" id="ARBA00047973"/>
    </source>
</evidence>
<evidence type="ECO:0000256" key="9">
    <source>
        <dbReference type="ARBA" id="ARBA00029596"/>
    </source>
</evidence>
<dbReference type="NCBIfam" id="NF004850">
    <property type="entry name" value="PRK06201.1"/>
    <property type="match status" value="1"/>
</dbReference>
<evidence type="ECO:0000256" key="4">
    <source>
        <dbReference type="ARBA" id="ARBA00011233"/>
    </source>
</evidence>
<dbReference type="InterPro" id="IPR036704">
    <property type="entry name" value="RraA/RraA-like_sf"/>
</dbReference>
<keyword evidence="13" id="KW-0808">Transferase</keyword>
<dbReference type="Proteomes" id="UP001156441">
    <property type="component" value="Unassembled WGS sequence"/>
</dbReference>
<name>A0ABT2J1V7_9PSEU</name>
<dbReference type="Gene3D" id="3.50.30.40">
    <property type="entry name" value="Ribonuclease E inhibitor RraA/RraA-like"/>
    <property type="match status" value="1"/>
</dbReference>
<evidence type="ECO:0000256" key="2">
    <source>
        <dbReference type="ARBA" id="ARBA00001968"/>
    </source>
</evidence>
<evidence type="ECO:0000256" key="10">
    <source>
        <dbReference type="ARBA" id="ARBA00030169"/>
    </source>
</evidence>
<evidence type="ECO:0000256" key="5">
    <source>
        <dbReference type="ARBA" id="ARBA00012213"/>
    </source>
</evidence>
<evidence type="ECO:0000256" key="7">
    <source>
        <dbReference type="ARBA" id="ARBA00016549"/>
    </source>
</evidence>
<dbReference type="PANTHER" id="PTHR33254">
    <property type="entry name" value="4-HYDROXY-4-METHYL-2-OXOGLUTARATE ALDOLASE 3-RELATED"/>
    <property type="match status" value="1"/>
</dbReference>
<reference evidence="13 14" key="1">
    <citation type="submission" date="2021-02" db="EMBL/GenBank/DDBJ databases">
        <title>Actinophytocola xerophila sp. nov., isolated from soil of cotton cropping field.</title>
        <authorList>
            <person name="Huang R."/>
            <person name="Chen X."/>
            <person name="Ge X."/>
            <person name="Liu W."/>
        </authorList>
    </citation>
    <scope>NUCLEOTIDE SEQUENCE [LARGE SCALE GENOMIC DNA]</scope>
    <source>
        <strain evidence="13 14">S1-96</strain>
    </source>
</reference>
<dbReference type="EMBL" id="JAFFZE010000004">
    <property type="protein sequence ID" value="MCT2581847.1"/>
    <property type="molecule type" value="Genomic_DNA"/>
</dbReference>
<dbReference type="GO" id="GO:0008168">
    <property type="term" value="F:methyltransferase activity"/>
    <property type="evidence" value="ECO:0007669"/>
    <property type="project" value="UniProtKB-KW"/>
</dbReference>
<evidence type="ECO:0000256" key="1">
    <source>
        <dbReference type="ARBA" id="ARBA00001342"/>
    </source>
</evidence>
<comment type="caution">
    <text evidence="13">The sequence shown here is derived from an EMBL/GenBank/DDBJ whole genome shotgun (WGS) entry which is preliminary data.</text>
</comment>
<evidence type="ECO:0000256" key="3">
    <source>
        <dbReference type="ARBA" id="ARBA00008621"/>
    </source>
</evidence>
<dbReference type="InterPro" id="IPR005493">
    <property type="entry name" value="RraA/RraA-like"/>
</dbReference>
<sequence>MSECVLYSRPRTAVPDDQVAALGRFPTAAISDGQGRVGGAPGLRPISKVPTLLGTALTVHTRPGDNLAVHLALDVAQPGEILVIAGGGDRERALIGGLACHYAVKRGLGGIVLDGAARDLDELSELELPIFVLDVSHQGPYKDGPGAIGGHVSIRGTSVDTGDVVVGDRDGVVFVPRGEVARAIEGAAAIEANEKRSMAAIAADTWQRPWVDAITVRHVEREDS</sequence>
<comment type="catalytic activity">
    <reaction evidence="12">
        <text>oxaloacetate + H(+) = pyruvate + CO2</text>
        <dbReference type="Rhea" id="RHEA:15641"/>
        <dbReference type="ChEBI" id="CHEBI:15361"/>
        <dbReference type="ChEBI" id="CHEBI:15378"/>
        <dbReference type="ChEBI" id="CHEBI:16452"/>
        <dbReference type="ChEBI" id="CHEBI:16526"/>
        <dbReference type="EC" id="4.1.1.112"/>
    </reaction>
</comment>
<evidence type="ECO:0000313" key="13">
    <source>
        <dbReference type="EMBL" id="MCT2581847.1"/>
    </source>
</evidence>
<protein>
    <recommendedName>
        <fullName evidence="7">Putative 4-hydroxy-4-methyl-2-oxoglutarate aldolase</fullName>
        <ecNumber evidence="6">4.1.1.112</ecNumber>
        <ecNumber evidence="5">4.1.3.17</ecNumber>
    </recommendedName>
    <alternativeName>
        <fullName evidence="11">Oxaloacetate decarboxylase</fullName>
    </alternativeName>
    <alternativeName>
        <fullName evidence="9">Regulator of ribonuclease activity homolog</fullName>
    </alternativeName>
    <alternativeName>
        <fullName evidence="10">RraA-like protein</fullName>
    </alternativeName>
</protein>
<dbReference type="RefSeq" id="WP_260189206.1">
    <property type="nucleotide sequence ID" value="NZ_JAFFZE010000004.1"/>
</dbReference>
<dbReference type="Pfam" id="PF03737">
    <property type="entry name" value="RraA-like"/>
    <property type="match status" value="1"/>
</dbReference>
<dbReference type="EC" id="4.1.3.17" evidence="5"/>
<evidence type="ECO:0000256" key="6">
    <source>
        <dbReference type="ARBA" id="ARBA00012947"/>
    </source>
</evidence>